<protein>
    <submittedName>
        <fullName evidence="1">Uncharacterized protein</fullName>
    </submittedName>
</protein>
<sequence length="234" mass="25617">VKEIPFAPPGLKDSQEFDITISTPVNAELTGFQQITVTVPAVPYEVTKELVVVGDDWLYRKGTSEPPSDWNELLFTPDETWLTGATPIGYERRSGYESCIVTDVSDMYNSYLSVYARKIFTVDDPNMLTSLTLGISYDDGYIAYINGVPVHSKNPPNPIAYNTPLSTDHEGSCSSNLPEYDLIAFITALEPGDNVLAIQIHNKNLTSSDFLLIPALSSVATPTPGDFEPDGDVD</sequence>
<dbReference type="Gene3D" id="2.60.120.260">
    <property type="entry name" value="Galactose-binding domain-like"/>
    <property type="match status" value="1"/>
</dbReference>
<accession>X1KWJ5</accession>
<evidence type="ECO:0000313" key="1">
    <source>
        <dbReference type="EMBL" id="GAI11447.1"/>
    </source>
</evidence>
<proteinExistence type="predicted"/>
<dbReference type="EMBL" id="BARV01011727">
    <property type="protein sequence ID" value="GAI11447.1"/>
    <property type="molecule type" value="Genomic_DNA"/>
</dbReference>
<gene>
    <name evidence="1" type="ORF">S06H3_22089</name>
</gene>
<dbReference type="AlphaFoldDB" id="X1KWJ5"/>
<comment type="caution">
    <text evidence="1">The sequence shown here is derived from an EMBL/GenBank/DDBJ whole genome shotgun (WGS) entry which is preliminary data.</text>
</comment>
<name>X1KWJ5_9ZZZZ</name>
<feature type="non-terminal residue" evidence="1">
    <location>
        <position position="1"/>
    </location>
</feature>
<reference evidence="1" key="1">
    <citation type="journal article" date="2014" name="Front. Microbiol.">
        <title>High frequency of phylogenetically diverse reductive dehalogenase-homologous genes in deep subseafloor sedimentary metagenomes.</title>
        <authorList>
            <person name="Kawai M."/>
            <person name="Futagami T."/>
            <person name="Toyoda A."/>
            <person name="Takaki Y."/>
            <person name="Nishi S."/>
            <person name="Hori S."/>
            <person name="Arai W."/>
            <person name="Tsubouchi T."/>
            <person name="Morono Y."/>
            <person name="Uchiyama I."/>
            <person name="Ito T."/>
            <person name="Fujiyama A."/>
            <person name="Inagaki F."/>
            <person name="Takami H."/>
        </authorList>
    </citation>
    <scope>NUCLEOTIDE SEQUENCE</scope>
    <source>
        <strain evidence="1">Expedition CK06-06</strain>
    </source>
</reference>
<organism evidence="1">
    <name type="scientific">marine sediment metagenome</name>
    <dbReference type="NCBI Taxonomy" id="412755"/>
    <lineage>
        <taxon>unclassified sequences</taxon>
        <taxon>metagenomes</taxon>
        <taxon>ecological metagenomes</taxon>
    </lineage>
</organism>